<dbReference type="Proteomes" id="UP001172155">
    <property type="component" value="Unassembled WGS sequence"/>
</dbReference>
<keyword evidence="3" id="KW-1185">Reference proteome</keyword>
<evidence type="ECO:0000313" key="2">
    <source>
        <dbReference type="EMBL" id="KAK0752816.1"/>
    </source>
</evidence>
<organism evidence="2 3">
    <name type="scientific">Schizothecium vesticola</name>
    <dbReference type="NCBI Taxonomy" id="314040"/>
    <lineage>
        <taxon>Eukaryota</taxon>
        <taxon>Fungi</taxon>
        <taxon>Dikarya</taxon>
        <taxon>Ascomycota</taxon>
        <taxon>Pezizomycotina</taxon>
        <taxon>Sordariomycetes</taxon>
        <taxon>Sordariomycetidae</taxon>
        <taxon>Sordariales</taxon>
        <taxon>Schizotheciaceae</taxon>
        <taxon>Schizothecium</taxon>
    </lineage>
</organism>
<feature type="region of interest" description="Disordered" evidence="1">
    <location>
        <begin position="120"/>
        <end position="142"/>
    </location>
</feature>
<dbReference type="AlphaFoldDB" id="A0AA40F830"/>
<evidence type="ECO:0000313" key="3">
    <source>
        <dbReference type="Proteomes" id="UP001172155"/>
    </source>
</evidence>
<sequence>MSRMTQHIDDLKASSNTVSAQLQRISTSADHIENLGREVRAIREHNDAAHVKLTSMHTATTSELTSLRDSVLSIATTENAKLLDQDAALAVRLTDASVRELTQSIIAGLLAAPSTLRDSYQMPNEGTVRRDSRRGRPRPGSATCQCQREWHATAVHHDRFTAQYQYHQTHEEPCPLFRIGGYSAKYSFRASLYPLVRKIVELSFTTTRQGGGFAVSPEIKVINVVERSEFPIFQLFDGLRGRRYRIRNMQGHREKWDIVMIRAQIPLLYQAILRVIDEGIGCLNDVDEFGNTILHEMMFFLLRIRSKLEISRRPQGIQLR</sequence>
<gene>
    <name evidence="2" type="ORF">B0T18DRAFT_2860</name>
</gene>
<comment type="caution">
    <text evidence="2">The sequence shown here is derived from an EMBL/GenBank/DDBJ whole genome shotgun (WGS) entry which is preliminary data.</text>
</comment>
<reference evidence="2" key="1">
    <citation type="submission" date="2023-06" db="EMBL/GenBank/DDBJ databases">
        <title>Genome-scale phylogeny and comparative genomics of the fungal order Sordariales.</title>
        <authorList>
            <consortium name="Lawrence Berkeley National Laboratory"/>
            <person name="Hensen N."/>
            <person name="Bonometti L."/>
            <person name="Westerberg I."/>
            <person name="Brannstrom I.O."/>
            <person name="Guillou S."/>
            <person name="Cros-Aarteil S."/>
            <person name="Calhoun S."/>
            <person name="Haridas S."/>
            <person name="Kuo A."/>
            <person name="Mondo S."/>
            <person name="Pangilinan J."/>
            <person name="Riley R."/>
            <person name="LaButti K."/>
            <person name="Andreopoulos B."/>
            <person name="Lipzen A."/>
            <person name="Chen C."/>
            <person name="Yanf M."/>
            <person name="Daum C."/>
            <person name="Ng V."/>
            <person name="Clum A."/>
            <person name="Steindorff A."/>
            <person name="Ohm R."/>
            <person name="Martin F."/>
            <person name="Silar P."/>
            <person name="Natvig D."/>
            <person name="Lalanne C."/>
            <person name="Gautier V."/>
            <person name="Ament-velasquez S.L."/>
            <person name="Kruys A."/>
            <person name="Hutchinson M.I."/>
            <person name="Powell A.J."/>
            <person name="Barry K."/>
            <person name="Miller A.N."/>
            <person name="Grigoriev I.V."/>
            <person name="Debuchy R."/>
            <person name="Gladieux P."/>
            <person name="Thoren M.H."/>
            <person name="Johannesson H."/>
        </authorList>
    </citation>
    <scope>NUCLEOTIDE SEQUENCE</scope>
    <source>
        <strain evidence="2">SMH3187-1</strain>
    </source>
</reference>
<evidence type="ECO:0000256" key="1">
    <source>
        <dbReference type="SAM" id="MobiDB-lite"/>
    </source>
</evidence>
<accession>A0AA40F830</accession>
<dbReference type="EMBL" id="JAUKUD010000001">
    <property type="protein sequence ID" value="KAK0752816.1"/>
    <property type="molecule type" value="Genomic_DNA"/>
</dbReference>
<proteinExistence type="predicted"/>
<name>A0AA40F830_9PEZI</name>
<protein>
    <submittedName>
        <fullName evidence="2">Uncharacterized protein</fullName>
    </submittedName>
</protein>